<dbReference type="eggNOG" id="COG0691">
    <property type="taxonomic scope" value="Bacteria"/>
</dbReference>
<dbReference type="PATRIC" id="fig|883081.3.peg.1313"/>
<dbReference type="SUPFAM" id="SSF74982">
    <property type="entry name" value="Small protein B (SmpB)"/>
    <property type="match status" value="1"/>
</dbReference>
<dbReference type="HOGENOM" id="CLU_108953_0_0_9"/>
<dbReference type="PROSITE" id="PS01317">
    <property type="entry name" value="SSRP"/>
    <property type="match status" value="1"/>
</dbReference>
<keyword evidence="5" id="KW-1185">Reference proteome</keyword>
<dbReference type="CDD" id="cd09294">
    <property type="entry name" value="SmpB"/>
    <property type="match status" value="1"/>
</dbReference>
<dbReference type="PANTHER" id="PTHR30308">
    <property type="entry name" value="TMRNA-BINDING COMPONENT OF TRANS-TRANSLATION TAGGING COMPLEX"/>
    <property type="match status" value="1"/>
</dbReference>
<comment type="subcellular location">
    <subcellularLocation>
        <location evidence="3">Cytoplasm</location>
    </subcellularLocation>
    <text evidence="3">The tmRNA-SmpB complex associates with stalled 70S ribosomes.</text>
</comment>
<dbReference type="HAMAP" id="MF_00023">
    <property type="entry name" value="SmpB"/>
    <property type="match status" value="1"/>
</dbReference>
<organism evidence="4 5">
    <name type="scientific">Alloiococcus otitis ATCC 51267</name>
    <dbReference type="NCBI Taxonomy" id="883081"/>
    <lineage>
        <taxon>Bacteria</taxon>
        <taxon>Bacillati</taxon>
        <taxon>Bacillota</taxon>
        <taxon>Bacilli</taxon>
        <taxon>Lactobacillales</taxon>
        <taxon>Carnobacteriaceae</taxon>
        <taxon>Alloiococcus</taxon>
    </lineage>
</organism>
<dbReference type="OrthoDB" id="9805462at2"/>
<evidence type="ECO:0000313" key="5">
    <source>
        <dbReference type="Proteomes" id="UP000009875"/>
    </source>
</evidence>
<dbReference type="EMBL" id="AGXA01000024">
    <property type="protein sequence ID" value="EKU93130.1"/>
    <property type="molecule type" value="Genomic_DNA"/>
</dbReference>
<dbReference type="NCBIfam" id="NF003843">
    <property type="entry name" value="PRK05422.1"/>
    <property type="match status" value="1"/>
</dbReference>
<dbReference type="Pfam" id="PF01668">
    <property type="entry name" value="SmpB"/>
    <property type="match status" value="1"/>
</dbReference>
<keyword evidence="2 3" id="KW-0694">RNA-binding</keyword>
<evidence type="ECO:0000256" key="3">
    <source>
        <dbReference type="HAMAP-Rule" id="MF_00023"/>
    </source>
</evidence>
<gene>
    <name evidence="3" type="primary">smpB</name>
    <name evidence="4" type="ORF">HMPREF9698_01472</name>
</gene>
<dbReference type="Gene3D" id="2.40.280.10">
    <property type="match status" value="1"/>
</dbReference>
<accession>K9EV83</accession>
<dbReference type="Proteomes" id="UP000009875">
    <property type="component" value="Unassembled WGS sequence"/>
</dbReference>
<dbReference type="NCBIfam" id="TIGR00086">
    <property type="entry name" value="smpB"/>
    <property type="match status" value="1"/>
</dbReference>
<dbReference type="STRING" id="883081.HMPREF9698_01472"/>
<comment type="function">
    <text evidence="3">Required for rescue of stalled ribosomes mediated by trans-translation. Binds to transfer-messenger RNA (tmRNA), required for stable association of tmRNA with ribosomes. tmRNA and SmpB together mimic tRNA shape, replacing the anticodon stem-loop with SmpB. tmRNA is encoded by the ssrA gene; the 2 termini fold to resemble tRNA(Ala) and it encodes a 'tag peptide', a short internal open reading frame. During trans-translation Ala-aminoacylated tmRNA acts like a tRNA, entering the A-site of stalled ribosomes, displacing the stalled mRNA. The ribosome then switches to translate the ORF on the tmRNA; the nascent peptide is terminated with the 'tag peptide' encoded by the tmRNA and targeted for degradation. The ribosome is freed to recommence translation, which seems to be the essential function of trans-translation.</text>
</comment>
<sequence>MPKGDGGLITQNRKARHEYTVLDTVEAGIVLHGTEIKSIRNHRINLKDGYAGIRNNEIWLYNVHISPFDEGNRFNHDPVRTRKLLLHRKQIDRLIGEVKQSGITLVPLKVYIKNGVAKVLLGLAKGKKQYDKRETIKRREQERRIEREYKPR</sequence>
<evidence type="ECO:0000256" key="1">
    <source>
        <dbReference type="ARBA" id="ARBA00022490"/>
    </source>
</evidence>
<dbReference type="GO" id="GO:0070930">
    <property type="term" value="P:trans-translation-dependent protein tagging"/>
    <property type="evidence" value="ECO:0007669"/>
    <property type="project" value="TreeGrafter"/>
</dbReference>
<dbReference type="InterPro" id="IPR000037">
    <property type="entry name" value="SsrA-bd_prot"/>
</dbReference>
<dbReference type="GO" id="GO:0070929">
    <property type="term" value="P:trans-translation"/>
    <property type="evidence" value="ECO:0007669"/>
    <property type="project" value="UniProtKB-UniRule"/>
</dbReference>
<comment type="similarity">
    <text evidence="3">Belongs to the SmpB family.</text>
</comment>
<comment type="caution">
    <text evidence="4">The sequence shown here is derived from an EMBL/GenBank/DDBJ whole genome shotgun (WGS) entry which is preliminary data.</text>
</comment>
<dbReference type="AlphaFoldDB" id="K9EV83"/>
<dbReference type="InterPro" id="IPR020081">
    <property type="entry name" value="SsrA-bd_prot_CS"/>
</dbReference>
<protein>
    <recommendedName>
        <fullName evidence="3">SsrA-binding protein</fullName>
    </recommendedName>
    <alternativeName>
        <fullName evidence="3">Small protein B</fullName>
    </alternativeName>
</protein>
<reference evidence="4 5" key="1">
    <citation type="submission" date="2012-09" db="EMBL/GenBank/DDBJ databases">
        <title>The Genome Sequence of Alloiococcus otitis ATCC 51267.</title>
        <authorList>
            <consortium name="The Broad Institute Genome Sequencing Platform"/>
            <person name="Earl A."/>
            <person name="Ward D."/>
            <person name="Feldgarden M."/>
            <person name="Gevers D."/>
            <person name="Huys G."/>
            <person name="Walker B."/>
            <person name="Young S.K."/>
            <person name="Zeng Q."/>
            <person name="Gargeya S."/>
            <person name="Fitzgerald M."/>
            <person name="Haas B."/>
            <person name="Abouelleil A."/>
            <person name="Alvarado L."/>
            <person name="Arachchi H.M."/>
            <person name="Berlin A.M."/>
            <person name="Chapman S.B."/>
            <person name="Goldberg J."/>
            <person name="Griggs A."/>
            <person name="Gujja S."/>
            <person name="Hansen M."/>
            <person name="Howarth C."/>
            <person name="Imamovic A."/>
            <person name="Larimer J."/>
            <person name="McCowen C."/>
            <person name="Montmayeur A."/>
            <person name="Murphy C."/>
            <person name="Neiman D."/>
            <person name="Pearson M."/>
            <person name="Priest M."/>
            <person name="Roberts A."/>
            <person name="Saif S."/>
            <person name="Shea T."/>
            <person name="Sisk P."/>
            <person name="Sykes S."/>
            <person name="Wortman J."/>
            <person name="Nusbaum C."/>
            <person name="Birren B."/>
        </authorList>
    </citation>
    <scope>NUCLEOTIDE SEQUENCE [LARGE SCALE GENOMIC DNA]</scope>
    <source>
        <strain evidence="4 5">ATCC 51267</strain>
    </source>
</reference>
<name>K9EV83_9LACT</name>
<dbReference type="InterPro" id="IPR023620">
    <property type="entry name" value="SmpB"/>
</dbReference>
<keyword evidence="1 3" id="KW-0963">Cytoplasm</keyword>
<dbReference type="GO" id="GO:0005829">
    <property type="term" value="C:cytosol"/>
    <property type="evidence" value="ECO:0007669"/>
    <property type="project" value="TreeGrafter"/>
</dbReference>
<proteinExistence type="inferred from homology"/>
<dbReference type="GO" id="GO:0003723">
    <property type="term" value="F:RNA binding"/>
    <property type="evidence" value="ECO:0007669"/>
    <property type="project" value="UniProtKB-UniRule"/>
</dbReference>
<dbReference type="PANTHER" id="PTHR30308:SF2">
    <property type="entry name" value="SSRA-BINDING PROTEIN"/>
    <property type="match status" value="1"/>
</dbReference>
<evidence type="ECO:0000313" key="4">
    <source>
        <dbReference type="EMBL" id="EKU93130.1"/>
    </source>
</evidence>
<dbReference type="RefSeq" id="WP_003778604.1">
    <property type="nucleotide sequence ID" value="NZ_JH992960.1"/>
</dbReference>
<evidence type="ECO:0000256" key="2">
    <source>
        <dbReference type="ARBA" id="ARBA00022884"/>
    </source>
</evidence>